<keyword evidence="4 7" id="KW-0812">Transmembrane</keyword>
<evidence type="ECO:0000256" key="3">
    <source>
        <dbReference type="ARBA" id="ARBA00022448"/>
    </source>
</evidence>
<accession>A0A508YYN3</accession>
<dbReference type="Proteomes" id="UP000552935">
    <property type="component" value="Unassembled WGS sequence"/>
</dbReference>
<dbReference type="GO" id="GO:0016887">
    <property type="term" value="F:ATP hydrolysis activity"/>
    <property type="evidence" value="ECO:0007669"/>
    <property type="project" value="InterPro"/>
</dbReference>
<feature type="transmembrane region" description="Helical" evidence="7">
    <location>
        <begin position="12"/>
        <end position="32"/>
    </location>
</feature>
<feature type="transmembrane region" description="Helical" evidence="7">
    <location>
        <begin position="132"/>
        <end position="150"/>
    </location>
</feature>
<dbReference type="InterPro" id="IPR011527">
    <property type="entry name" value="ABC1_TM_dom"/>
</dbReference>
<dbReference type="Gene3D" id="3.40.50.300">
    <property type="entry name" value="P-loop containing nucleotide triphosphate hydrolases"/>
    <property type="match status" value="1"/>
</dbReference>
<dbReference type="Proteomes" id="UP000307517">
    <property type="component" value="Unassembled WGS sequence"/>
</dbReference>
<organism evidence="9 12">
    <name type="scientific">Lacticaseibacillus rhamnosus</name>
    <name type="common">Lactobacillus rhamnosus</name>
    <dbReference type="NCBI Taxonomy" id="47715"/>
    <lineage>
        <taxon>Bacteria</taxon>
        <taxon>Bacillati</taxon>
        <taxon>Bacillota</taxon>
        <taxon>Bacilli</taxon>
        <taxon>Lactobacillales</taxon>
        <taxon>Lactobacillaceae</taxon>
        <taxon>Lacticaseibacillus</taxon>
    </lineage>
</organism>
<dbReference type="InterPro" id="IPR017871">
    <property type="entry name" value="ABC_transporter-like_CS"/>
</dbReference>
<dbReference type="SUPFAM" id="SSF90123">
    <property type="entry name" value="ABC transporter transmembrane region"/>
    <property type="match status" value="1"/>
</dbReference>
<dbReference type="PANTHER" id="PTHR42734">
    <property type="entry name" value="METAL TRANSPORT SYSTEM ATP-BINDING PROTEIN TM_0124-RELATED"/>
    <property type="match status" value="1"/>
</dbReference>
<dbReference type="GO" id="GO:0005524">
    <property type="term" value="F:ATP binding"/>
    <property type="evidence" value="ECO:0007669"/>
    <property type="project" value="UniProtKB-KW"/>
</dbReference>
<dbReference type="Pfam" id="PF00664">
    <property type="entry name" value="ABC_membrane"/>
    <property type="match status" value="1"/>
</dbReference>
<dbReference type="PROSITE" id="PS50929">
    <property type="entry name" value="ABC_TM1F"/>
    <property type="match status" value="1"/>
</dbReference>
<dbReference type="EMBL" id="JACCKI010000008">
    <property type="protein sequence ID" value="NZA05469.1"/>
    <property type="molecule type" value="Genomic_DNA"/>
</dbReference>
<evidence type="ECO:0000256" key="6">
    <source>
        <dbReference type="ARBA" id="ARBA00023136"/>
    </source>
</evidence>
<evidence type="ECO:0000256" key="7">
    <source>
        <dbReference type="SAM" id="Phobius"/>
    </source>
</evidence>
<reference evidence="10 11" key="1">
    <citation type="submission" date="2019-04" db="EMBL/GenBank/DDBJ databases">
        <title>Genome Announcement to Ensure Probiotic Safety of Lactobacillus rhamnosus UBLR-58.</title>
        <authorList>
            <person name="Sulthana A."/>
            <person name="Lakshmi S.G."/>
            <person name="Madempudi R.S."/>
        </authorList>
    </citation>
    <scope>NUCLEOTIDE SEQUENCE [LARGE SCALE GENOMIC DNA]</scope>
    <source>
        <strain evidence="10 11">UBLR-58</strain>
    </source>
</reference>
<evidence type="ECO:0000256" key="5">
    <source>
        <dbReference type="ARBA" id="ARBA00022989"/>
    </source>
</evidence>
<dbReference type="GO" id="GO:0140359">
    <property type="term" value="F:ABC-type transporter activity"/>
    <property type="evidence" value="ECO:0007669"/>
    <property type="project" value="InterPro"/>
</dbReference>
<keyword evidence="3" id="KW-0813">Transport</keyword>
<sequence>MPPIIKHVLKKRTASFIALILLAVAGTSLITGGTYLEGKLLDSLVYSHDRTLFVTLLLIILGIGLSRLIVSYFQNRIQILTRRRTILAMNRSILACLFTKKTLAILTWSPTTLSSCINDDVNEIVGFFADTMVRLIGIIVSTVTIALYVMKADAKIFGMMAIFVPIYFVIYVVFHQKIYAISLRVKNKQNEYFTARNDFIGRYIEIKGAGSFQNEAKRLNRVEAGLFQTYIKDFWIRFTMSASQISIQLIFQTCFFLVGGFAVLNGQITIGFFSIILQYFSQLLNSVDQLLTVAMGTEAYRASLARMRQILSIAPDEKGTGQVNGIHSIEVKGFNVRRFSQQPSNDEMFYAKNMNVSFRTPGLYVISGDNGIGKTTFVRTITGIYQPEMTGDVLINGLNAAQVDLTKVRREQIGFLFQDVPSPHLTVGEYLADDCRNVAAFLNEEPKHFTQVFHSPNFNIFNLLDKKVDILSSGELQLVRLLKALSKEHATTYVLDEPTANIYPEIKADVIHLLQELAKTRLVIAITHDDQLAQIGTPILMR</sequence>
<feature type="transmembrane region" description="Helical" evidence="7">
    <location>
        <begin position="254"/>
        <end position="280"/>
    </location>
</feature>
<evidence type="ECO:0000313" key="12">
    <source>
        <dbReference type="Proteomes" id="UP000552935"/>
    </source>
</evidence>
<dbReference type="InterPro" id="IPR036640">
    <property type="entry name" value="ABC1_TM_sf"/>
</dbReference>
<feature type="domain" description="ABC transmembrane type-1" evidence="8">
    <location>
        <begin position="17"/>
        <end position="299"/>
    </location>
</feature>
<dbReference type="RefSeq" id="WP_005692339.1">
    <property type="nucleotide sequence ID" value="NZ_CABFNI010000018.1"/>
</dbReference>
<dbReference type="InterPro" id="IPR050153">
    <property type="entry name" value="Metal_Ion_Import_ABC"/>
</dbReference>
<keyword evidence="5 7" id="KW-1133">Transmembrane helix</keyword>
<comment type="similarity">
    <text evidence="2">Belongs to the ABC transporter superfamily.</text>
</comment>
<evidence type="ECO:0000313" key="9">
    <source>
        <dbReference type="EMBL" id="NZA05469.1"/>
    </source>
</evidence>
<dbReference type="Gene3D" id="1.20.1560.10">
    <property type="entry name" value="ABC transporter type 1, transmembrane domain"/>
    <property type="match status" value="1"/>
</dbReference>
<reference evidence="9 12" key="2">
    <citation type="submission" date="2020-07" db="EMBL/GenBank/DDBJ databases">
        <title>Organ Donor 1.</title>
        <authorList>
            <person name="Marsh A.J."/>
            <person name="Azcarate-Peril M.A."/>
        </authorList>
    </citation>
    <scope>NUCLEOTIDE SEQUENCE [LARGE SCALE GENOMIC DNA]</scope>
    <source>
        <strain evidence="9 12">AMC0712</strain>
    </source>
</reference>
<name>A0A508YYN3_LACRH</name>
<evidence type="ECO:0000313" key="11">
    <source>
        <dbReference type="Proteomes" id="UP000307517"/>
    </source>
</evidence>
<dbReference type="GO" id="GO:0005886">
    <property type="term" value="C:plasma membrane"/>
    <property type="evidence" value="ECO:0007669"/>
    <property type="project" value="UniProtKB-SubCell"/>
</dbReference>
<dbReference type="PROSITE" id="PS00211">
    <property type="entry name" value="ABC_TRANSPORTER_1"/>
    <property type="match status" value="1"/>
</dbReference>
<feature type="transmembrane region" description="Helical" evidence="7">
    <location>
        <begin position="52"/>
        <end position="73"/>
    </location>
</feature>
<keyword evidence="9" id="KW-0067">ATP-binding</keyword>
<evidence type="ECO:0000313" key="10">
    <source>
        <dbReference type="EMBL" id="THC79485.1"/>
    </source>
</evidence>
<dbReference type="InterPro" id="IPR003439">
    <property type="entry name" value="ABC_transporter-like_ATP-bd"/>
</dbReference>
<comment type="caution">
    <text evidence="9">The sequence shown here is derived from an EMBL/GenBank/DDBJ whole genome shotgun (WGS) entry which is preliminary data.</text>
</comment>
<keyword evidence="6 7" id="KW-0472">Membrane</keyword>
<evidence type="ECO:0000259" key="8">
    <source>
        <dbReference type="PROSITE" id="PS50929"/>
    </source>
</evidence>
<evidence type="ECO:0000256" key="4">
    <source>
        <dbReference type="ARBA" id="ARBA00022692"/>
    </source>
</evidence>
<evidence type="ECO:0000256" key="1">
    <source>
        <dbReference type="ARBA" id="ARBA00004651"/>
    </source>
</evidence>
<dbReference type="AlphaFoldDB" id="A0A508YYN3"/>
<dbReference type="InterPro" id="IPR027417">
    <property type="entry name" value="P-loop_NTPase"/>
</dbReference>
<feature type="transmembrane region" description="Helical" evidence="7">
    <location>
        <begin position="156"/>
        <end position="174"/>
    </location>
</feature>
<protein>
    <submittedName>
        <fullName evidence="9">ABC transporter ATP-binding protein</fullName>
    </submittedName>
</protein>
<evidence type="ECO:0000256" key="2">
    <source>
        <dbReference type="ARBA" id="ARBA00005417"/>
    </source>
</evidence>
<dbReference type="EMBL" id="SSHM01000001">
    <property type="protein sequence ID" value="THC79485.1"/>
    <property type="molecule type" value="Genomic_DNA"/>
</dbReference>
<dbReference type="PANTHER" id="PTHR42734:SF17">
    <property type="entry name" value="METAL TRANSPORT SYSTEM ATP-BINDING PROTEIN TM_0124-RELATED"/>
    <property type="match status" value="1"/>
</dbReference>
<keyword evidence="9" id="KW-0547">Nucleotide-binding</keyword>
<comment type="subcellular location">
    <subcellularLocation>
        <location evidence="1">Cell membrane</location>
        <topology evidence="1">Multi-pass membrane protein</topology>
    </subcellularLocation>
</comment>
<dbReference type="Pfam" id="PF00005">
    <property type="entry name" value="ABC_tran"/>
    <property type="match status" value="1"/>
</dbReference>
<proteinExistence type="inferred from homology"/>
<gene>
    <name evidence="10" type="ORF">E6L36_03120</name>
    <name evidence="9" type="ORF">H0N82_10300</name>
</gene>
<dbReference type="SUPFAM" id="SSF52540">
    <property type="entry name" value="P-loop containing nucleoside triphosphate hydrolases"/>
    <property type="match status" value="1"/>
</dbReference>